<name>A0A846MUL2_9PROT</name>
<dbReference type="Gene3D" id="3.10.580.10">
    <property type="entry name" value="CBS-domain"/>
    <property type="match status" value="1"/>
</dbReference>
<keyword evidence="5" id="KW-0862">Zinc</keyword>
<feature type="domain" description="CBS" evidence="8">
    <location>
        <begin position="212"/>
        <end position="271"/>
    </location>
</feature>
<sequence>MRSVPTSSPPEQSGDLSVARRVIASAGEAVSLLGDALGPAFSRAVDVLVGVKGRVIVSGIGKSGHIARKIAATMASTGTPAHFVHPSEASHGDLGEITLQDVLVILSWSGETSELSDFIVYAKRFGIPLIGMAWNPESTLLKASDVALVLPHVRESCPHGLAPTTSTTMMLVMGDALAIALMERRGFSTEAYRNLHPGGSLGRALTKVGDLMHSADELPLARLDAPLRQAISVMEKRNFGCVGVVDASGALVGIITDGDLRRRFDENLKDAKAGDVMTRSPKVVRVDQLAAEALALMNEKKITQLFVLEGKPVAAKPVGLLHIHDCLRAGLR</sequence>
<comment type="caution">
    <text evidence="10">The sequence shown here is derived from an EMBL/GenBank/DDBJ whole genome shotgun (WGS) entry which is preliminary data.</text>
</comment>
<evidence type="ECO:0000313" key="10">
    <source>
        <dbReference type="EMBL" id="NIK86697.1"/>
    </source>
</evidence>
<feature type="domain" description="SIS" evidence="9">
    <location>
        <begin position="44"/>
        <end position="187"/>
    </location>
</feature>
<dbReference type="GO" id="GO:0019146">
    <property type="term" value="F:arabinose-5-phosphate isomerase activity"/>
    <property type="evidence" value="ECO:0007669"/>
    <property type="project" value="UniProtKB-EC"/>
</dbReference>
<keyword evidence="3 7" id="KW-0129">CBS domain</keyword>
<keyword evidence="5" id="KW-0479">Metal-binding</keyword>
<evidence type="ECO:0000256" key="4">
    <source>
        <dbReference type="PIRNR" id="PIRNR004692"/>
    </source>
</evidence>
<feature type="binding site" evidence="5">
    <location>
        <position position="85"/>
    </location>
    <ligand>
        <name>Zn(2+)</name>
        <dbReference type="ChEBI" id="CHEBI:29105"/>
    </ligand>
</feature>
<dbReference type="Pfam" id="PF01380">
    <property type="entry name" value="SIS"/>
    <property type="match status" value="1"/>
</dbReference>
<dbReference type="InterPro" id="IPR000644">
    <property type="entry name" value="CBS_dom"/>
</dbReference>
<dbReference type="CDD" id="cd05014">
    <property type="entry name" value="SIS_Kpsf"/>
    <property type="match status" value="1"/>
</dbReference>
<dbReference type="InterPro" id="IPR001347">
    <property type="entry name" value="SIS_dom"/>
</dbReference>
<feature type="domain" description="CBS" evidence="8">
    <location>
        <begin position="277"/>
        <end position="332"/>
    </location>
</feature>
<gene>
    <name evidence="10" type="ORF">FHS83_000015</name>
</gene>
<feature type="site" description="Catalytically relevant" evidence="6">
    <location>
        <position position="114"/>
    </location>
</feature>
<evidence type="ECO:0000256" key="7">
    <source>
        <dbReference type="PROSITE-ProRule" id="PRU00703"/>
    </source>
</evidence>
<dbReference type="GO" id="GO:1901135">
    <property type="term" value="P:carbohydrate derivative metabolic process"/>
    <property type="evidence" value="ECO:0007669"/>
    <property type="project" value="InterPro"/>
</dbReference>
<dbReference type="Pfam" id="PF00571">
    <property type="entry name" value="CBS"/>
    <property type="match status" value="2"/>
</dbReference>
<dbReference type="InterPro" id="IPR050986">
    <property type="entry name" value="GutQ/KpsF_isomerases"/>
</dbReference>
<feature type="site" description="Catalytically relevant" evidence="6">
    <location>
        <position position="155"/>
    </location>
</feature>
<dbReference type="Proteomes" id="UP000570514">
    <property type="component" value="Unassembled WGS sequence"/>
</dbReference>
<evidence type="ECO:0000256" key="1">
    <source>
        <dbReference type="ARBA" id="ARBA00008165"/>
    </source>
</evidence>
<evidence type="ECO:0000259" key="9">
    <source>
        <dbReference type="PROSITE" id="PS51464"/>
    </source>
</evidence>
<dbReference type="SUPFAM" id="SSF54631">
    <property type="entry name" value="CBS-domain pair"/>
    <property type="match status" value="1"/>
</dbReference>
<evidence type="ECO:0000256" key="5">
    <source>
        <dbReference type="PIRSR" id="PIRSR004692-2"/>
    </source>
</evidence>
<dbReference type="SMART" id="SM00116">
    <property type="entry name" value="CBS"/>
    <property type="match status" value="2"/>
</dbReference>
<dbReference type="PROSITE" id="PS51371">
    <property type="entry name" value="CBS"/>
    <property type="match status" value="2"/>
</dbReference>
<keyword evidence="2" id="KW-0677">Repeat</keyword>
<protein>
    <submittedName>
        <fullName evidence="10">Arabinose-5-phosphate isomerase</fullName>
        <ecNumber evidence="10">5.3.1.13</ecNumber>
    </submittedName>
</protein>
<dbReference type="GO" id="GO:0005975">
    <property type="term" value="P:carbohydrate metabolic process"/>
    <property type="evidence" value="ECO:0007669"/>
    <property type="project" value="InterPro"/>
</dbReference>
<dbReference type="GO" id="GO:0046872">
    <property type="term" value="F:metal ion binding"/>
    <property type="evidence" value="ECO:0007669"/>
    <property type="project" value="UniProtKB-KW"/>
</dbReference>
<dbReference type="InterPro" id="IPR046348">
    <property type="entry name" value="SIS_dom_sf"/>
</dbReference>
<dbReference type="EC" id="5.3.1.13" evidence="10"/>
<dbReference type="FunFam" id="3.40.50.10490:FF:000011">
    <property type="entry name" value="Arabinose 5-phosphate isomerase"/>
    <property type="match status" value="1"/>
</dbReference>
<dbReference type="NCBIfam" id="TIGR00393">
    <property type="entry name" value="kpsF"/>
    <property type="match status" value="1"/>
</dbReference>
<evidence type="ECO:0000259" key="8">
    <source>
        <dbReference type="PROSITE" id="PS51371"/>
    </source>
</evidence>
<proteinExistence type="inferred from homology"/>
<evidence type="ECO:0000256" key="6">
    <source>
        <dbReference type="PIRSR" id="PIRSR004692-3"/>
    </source>
</evidence>
<evidence type="ECO:0000256" key="3">
    <source>
        <dbReference type="ARBA" id="ARBA00023122"/>
    </source>
</evidence>
<comment type="similarity">
    <text evidence="1 4">Belongs to the SIS family. GutQ/KpsF subfamily.</text>
</comment>
<dbReference type="EMBL" id="JAASRM010000001">
    <property type="protein sequence ID" value="NIK86697.1"/>
    <property type="molecule type" value="Genomic_DNA"/>
</dbReference>
<dbReference type="PIRSF" id="PIRSF004692">
    <property type="entry name" value="KdsD_KpsF"/>
    <property type="match status" value="1"/>
</dbReference>
<evidence type="ECO:0000256" key="2">
    <source>
        <dbReference type="ARBA" id="ARBA00022737"/>
    </source>
</evidence>
<dbReference type="PANTHER" id="PTHR42745">
    <property type="match status" value="1"/>
</dbReference>
<feature type="site" description="Catalytically relevant" evidence="6">
    <location>
        <position position="196"/>
    </location>
</feature>
<dbReference type="InterPro" id="IPR004800">
    <property type="entry name" value="KdsD/KpsF-type"/>
</dbReference>
<dbReference type="GO" id="GO:0097367">
    <property type="term" value="F:carbohydrate derivative binding"/>
    <property type="evidence" value="ECO:0007669"/>
    <property type="project" value="InterPro"/>
</dbReference>
<accession>A0A846MUL2</accession>
<dbReference type="PANTHER" id="PTHR42745:SF1">
    <property type="entry name" value="ARABINOSE 5-PHOSPHATE ISOMERASE KDSD"/>
    <property type="match status" value="1"/>
</dbReference>
<dbReference type="RefSeq" id="WP_167079653.1">
    <property type="nucleotide sequence ID" value="NZ_BAAADC010000001.1"/>
</dbReference>
<dbReference type="PROSITE" id="PS51464">
    <property type="entry name" value="SIS"/>
    <property type="match status" value="1"/>
</dbReference>
<dbReference type="SUPFAM" id="SSF53697">
    <property type="entry name" value="SIS domain"/>
    <property type="match status" value="1"/>
</dbReference>
<dbReference type="InterPro" id="IPR035474">
    <property type="entry name" value="SIS_Kpsf"/>
</dbReference>
<dbReference type="AlphaFoldDB" id="A0A846MUL2"/>
<dbReference type="InterPro" id="IPR046342">
    <property type="entry name" value="CBS_dom_sf"/>
</dbReference>
<reference evidence="10 11" key="1">
    <citation type="submission" date="2020-03" db="EMBL/GenBank/DDBJ databases">
        <title>Genomic Encyclopedia of Type Strains, Phase IV (KMG-IV): sequencing the most valuable type-strain genomes for metagenomic binning, comparative biology and taxonomic classification.</title>
        <authorList>
            <person name="Goeker M."/>
        </authorList>
    </citation>
    <scope>NUCLEOTIDE SEQUENCE [LARGE SCALE GENOMIC DNA]</scope>
    <source>
        <strain evidence="10 11">DSM 19867</strain>
    </source>
</reference>
<keyword evidence="10" id="KW-0413">Isomerase</keyword>
<evidence type="ECO:0000313" key="11">
    <source>
        <dbReference type="Proteomes" id="UP000570514"/>
    </source>
</evidence>
<feature type="site" description="Catalytically relevant" evidence="6">
    <location>
        <position position="62"/>
    </location>
</feature>
<dbReference type="CDD" id="cd04604">
    <property type="entry name" value="CBS_pair_SIS_assoc"/>
    <property type="match status" value="1"/>
</dbReference>
<dbReference type="Gene3D" id="3.40.50.10490">
    <property type="entry name" value="Glucose-6-phosphate isomerase like protein, domain 1"/>
    <property type="match status" value="1"/>
</dbReference>
<keyword evidence="11" id="KW-1185">Reference proteome</keyword>
<organism evidence="10 11">
    <name type="scientific">Rhizomicrobium palustre</name>
    <dbReference type="NCBI Taxonomy" id="189966"/>
    <lineage>
        <taxon>Bacteria</taxon>
        <taxon>Pseudomonadati</taxon>
        <taxon>Pseudomonadota</taxon>
        <taxon>Alphaproteobacteria</taxon>
        <taxon>Micropepsales</taxon>
        <taxon>Micropepsaceae</taxon>
        <taxon>Rhizomicrobium</taxon>
    </lineage>
</organism>